<dbReference type="Pfam" id="PF21202">
    <property type="entry name" value="SLX1_C"/>
    <property type="match status" value="1"/>
</dbReference>
<name>A0AAD9NGG7_9ANNE</name>
<dbReference type="AlphaFoldDB" id="A0AAD9NGG7"/>
<evidence type="ECO:0000313" key="2">
    <source>
        <dbReference type="EMBL" id="KAK2169150.1"/>
    </source>
</evidence>
<organism evidence="2 3">
    <name type="scientific">Paralvinella palmiformis</name>
    <dbReference type="NCBI Taxonomy" id="53620"/>
    <lineage>
        <taxon>Eukaryota</taxon>
        <taxon>Metazoa</taxon>
        <taxon>Spiralia</taxon>
        <taxon>Lophotrochozoa</taxon>
        <taxon>Annelida</taxon>
        <taxon>Polychaeta</taxon>
        <taxon>Sedentaria</taxon>
        <taxon>Canalipalpata</taxon>
        <taxon>Terebellida</taxon>
        <taxon>Terebelliformia</taxon>
        <taxon>Alvinellidae</taxon>
        <taxon>Paralvinella</taxon>
    </lineage>
</organism>
<accession>A0AAD9NGG7</accession>
<protein>
    <recommendedName>
        <fullName evidence="1">Structure-specific endonuclease subunit SLX1 C-terminal domain-containing protein</fullName>
    </recommendedName>
</protein>
<feature type="domain" description="Structure-specific endonuclease subunit SLX1 C-terminal" evidence="1">
    <location>
        <begin position="61"/>
        <end position="113"/>
    </location>
</feature>
<comment type="caution">
    <text evidence="2">The sequence shown here is derived from an EMBL/GenBank/DDBJ whole genome shotgun (WGS) entry which is preliminary data.</text>
</comment>
<dbReference type="Proteomes" id="UP001208570">
    <property type="component" value="Unassembled WGS sequence"/>
</dbReference>
<dbReference type="InterPro" id="IPR013083">
    <property type="entry name" value="Znf_RING/FYVE/PHD"/>
</dbReference>
<gene>
    <name evidence="2" type="ORF">LSH36_12g21087</name>
</gene>
<evidence type="ECO:0000313" key="3">
    <source>
        <dbReference type="Proteomes" id="UP001208570"/>
    </source>
</evidence>
<proteinExistence type="predicted"/>
<dbReference type="InterPro" id="IPR048749">
    <property type="entry name" value="SLX1_C"/>
</dbReference>
<keyword evidence="3" id="KW-1185">Reference proteome</keyword>
<reference evidence="2" key="1">
    <citation type="journal article" date="2023" name="Mol. Biol. Evol.">
        <title>Third-Generation Sequencing Reveals the Adaptive Role of the Epigenome in Three Deep-Sea Polychaetes.</title>
        <authorList>
            <person name="Perez M."/>
            <person name="Aroh O."/>
            <person name="Sun Y."/>
            <person name="Lan Y."/>
            <person name="Juniper S.K."/>
            <person name="Young C.R."/>
            <person name="Angers B."/>
            <person name="Qian P.Y."/>
        </authorList>
    </citation>
    <scope>NUCLEOTIDE SEQUENCE</scope>
    <source>
        <strain evidence="2">P08H-3</strain>
    </source>
</reference>
<evidence type="ECO:0000259" key="1">
    <source>
        <dbReference type="Pfam" id="PF21202"/>
    </source>
</evidence>
<sequence>MQLMVASDLLVLIRVKHQKNLHVHATLSIHCAIRNSPFMLKTVLVLNDDVEKIISMSCLPESNTLHCIITRCKAVSHTLCLAKCFLGSEKNQMMPVEGQCPKCKTLMLWGDLIRLKNGCYQNLKEEEEEEMETY</sequence>
<dbReference type="EMBL" id="JAODUP010000012">
    <property type="protein sequence ID" value="KAK2169150.1"/>
    <property type="molecule type" value="Genomic_DNA"/>
</dbReference>
<dbReference type="Gene3D" id="3.30.40.10">
    <property type="entry name" value="Zinc/RING finger domain, C3HC4 (zinc finger)"/>
    <property type="match status" value="1"/>
</dbReference>